<dbReference type="STRING" id="3871.A0A1J7GP97"/>
<organism evidence="8 9">
    <name type="scientific">Lupinus angustifolius</name>
    <name type="common">Narrow-leaved blue lupine</name>
    <dbReference type="NCBI Taxonomy" id="3871"/>
    <lineage>
        <taxon>Eukaryota</taxon>
        <taxon>Viridiplantae</taxon>
        <taxon>Streptophyta</taxon>
        <taxon>Embryophyta</taxon>
        <taxon>Tracheophyta</taxon>
        <taxon>Spermatophyta</taxon>
        <taxon>Magnoliopsida</taxon>
        <taxon>eudicotyledons</taxon>
        <taxon>Gunneridae</taxon>
        <taxon>Pentapetalae</taxon>
        <taxon>rosids</taxon>
        <taxon>fabids</taxon>
        <taxon>Fabales</taxon>
        <taxon>Fabaceae</taxon>
        <taxon>Papilionoideae</taxon>
        <taxon>50 kb inversion clade</taxon>
        <taxon>genistoids sensu lato</taxon>
        <taxon>core genistoids</taxon>
        <taxon>Genisteae</taxon>
        <taxon>Lupinus</taxon>
    </lineage>
</organism>
<comment type="subcellular location">
    <subcellularLocation>
        <location evidence="1">Nucleus</location>
    </subcellularLocation>
</comment>
<evidence type="ECO:0000256" key="3">
    <source>
        <dbReference type="ARBA" id="ARBA00023125"/>
    </source>
</evidence>
<dbReference type="OMA" id="SSVPACK"/>
<evidence type="ECO:0000256" key="5">
    <source>
        <dbReference type="ARBA" id="ARBA00023242"/>
    </source>
</evidence>
<name>A0A1J7GP97_LUPAN</name>
<evidence type="ECO:0000313" key="9">
    <source>
        <dbReference type="Proteomes" id="UP000188354"/>
    </source>
</evidence>
<dbReference type="InterPro" id="IPR045239">
    <property type="entry name" value="bHLH95_bHLH"/>
</dbReference>
<keyword evidence="6" id="KW-0812">Transmembrane</keyword>
<dbReference type="PANTHER" id="PTHR16223">
    <property type="entry name" value="TRANSCRIPTION FACTOR BHLH83-RELATED"/>
    <property type="match status" value="1"/>
</dbReference>
<dbReference type="InterPro" id="IPR036638">
    <property type="entry name" value="HLH_DNA-bd_sf"/>
</dbReference>
<dbReference type="SUPFAM" id="SSF47459">
    <property type="entry name" value="HLH, helix-loop-helix DNA-binding domain"/>
    <property type="match status" value="1"/>
</dbReference>
<protein>
    <recommendedName>
        <fullName evidence="7">BHLH domain-containing protein</fullName>
    </recommendedName>
</protein>
<feature type="transmembrane region" description="Helical" evidence="6">
    <location>
        <begin position="75"/>
        <end position="93"/>
    </location>
</feature>
<dbReference type="GO" id="GO:0005634">
    <property type="term" value="C:nucleus"/>
    <property type="evidence" value="ECO:0007669"/>
    <property type="project" value="UniProtKB-SubCell"/>
</dbReference>
<keyword evidence="2" id="KW-0805">Transcription regulation</keyword>
<dbReference type="GO" id="GO:0000981">
    <property type="term" value="F:DNA-binding transcription factor activity, RNA polymerase II-specific"/>
    <property type="evidence" value="ECO:0007669"/>
    <property type="project" value="TreeGrafter"/>
</dbReference>
<reference evidence="8 9" key="1">
    <citation type="journal article" date="2017" name="Plant Biotechnol. J.">
        <title>A comprehensive draft genome sequence for lupin (Lupinus angustifolius), an emerging health food: insights into plant-microbe interactions and legume evolution.</title>
        <authorList>
            <person name="Hane J.K."/>
            <person name="Ming Y."/>
            <person name="Kamphuis L.G."/>
            <person name="Nelson M.N."/>
            <person name="Garg G."/>
            <person name="Atkins C.A."/>
            <person name="Bayer P.E."/>
            <person name="Bravo A."/>
            <person name="Bringans S."/>
            <person name="Cannon S."/>
            <person name="Edwards D."/>
            <person name="Foley R."/>
            <person name="Gao L.L."/>
            <person name="Harrison M.J."/>
            <person name="Huang W."/>
            <person name="Hurgobin B."/>
            <person name="Li S."/>
            <person name="Liu C.W."/>
            <person name="McGrath A."/>
            <person name="Morahan G."/>
            <person name="Murray J."/>
            <person name="Weller J."/>
            <person name="Jian J."/>
            <person name="Singh K.B."/>
        </authorList>
    </citation>
    <scope>NUCLEOTIDE SEQUENCE [LARGE SCALE GENOMIC DNA]</scope>
    <source>
        <strain evidence="9">cv. Tanjil</strain>
        <tissue evidence="8">Whole plant</tissue>
    </source>
</reference>
<dbReference type="InterPro" id="IPR011598">
    <property type="entry name" value="bHLH_dom"/>
</dbReference>
<gene>
    <name evidence="8" type="ORF">TanjilG_13053</name>
</gene>
<evidence type="ECO:0000256" key="4">
    <source>
        <dbReference type="ARBA" id="ARBA00023163"/>
    </source>
</evidence>
<dbReference type="AlphaFoldDB" id="A0A1J7GP97"/>
<dbReference type="InterPro" id="IPR045843">
    <property type="entry name" value="IND-like"/>
</dbReference>
<dbReference type="Proteomes" id="UP000188354">
    <property type="component" value="Chromosome LG16"/>
</dbReference>
<feature type="transmembrane region" description="Helical" evidence="6">
    <location>
        <begin position="43"/>
        <end position="69"/>
    </location>
</feature>
<dbReference type="PANTHER" id="PTHR16223:SF238">
    <property type="entry name" value="TRANSCRIPTION FACTOR BHLH114"/>
    <property type="match status" value="1"/>
</dbReference>
<keyword evidence="5" id="KW-0539">Nucleus</keyword>
<evidence type="ECO:0000259" key="7">
    <source>
        <dbReference type="PROSITE" id="PS50888"/>
    </source>
</evidence>
<keyword evidence="6" id="KW-0472">Membrane</keyword>
<proteinExistence type="predicted"/>
<evidence type="ECO:0000313" key="8">
    <source>
        <dbReference type="EMBL" id="OIV96121.1"/>
    </source>
</evidence>
<evidence type="ECO:0000256" key="1">
    <source>
        <dbReference type="ARBA" id="ARBA00004123"/>
    </source>
</evidence>
<dbReference type="GO" id="GO:0000978">
    <property type="term" value="F:RNA polymerase II cis-regulatory region sequence-specific DNA binding"/>
    <property type="evidence" value="ECO:0007669"/>
    <property type="project" value="TreeGrafter"/>
</dbReference>
<keyword evidence="3" id="KW-0238">DNA-binding</keyword>
<dbReference type="EMBL" id="CM007376">
    <property type="protein sequence ID" value="OIV96121.1"/>
    <property type="molecule type" value="Genomic_DNA"/>
</dbReference>
<evidence type="ECO:0000256" key="6">
    <source>
        <dbReference type="SAM" id="Phobius"/>
    </source>
</evidence>
<keyword evidence="4" id="KW-0804">Transcription</keyword>
<dbReference type="GO" id="GO:0046983">
    <property type="term" value="F:protein dimerization activity"/>
    <property type="evidence" value="ECO:0007669"/>
    <property type="project" value="InterPro"/>
</dbReference>
<evidence type="ECO:0000256" key="2">
    <source>
        <dbReference type="ARBA" id="ARBA00023015"/>
    </source>
</evidence>
<dbReference type="Gramene" id="OIV96121">
    <property type="protein sequence ID" value="OIV96121"/>
    <property type="gene ID" value="TanjilG_13053"/>
</dbReference>
<dbReference type="CDD" id="cd11393">
    <property type="entry name" value="bHLH_AtbHLH_like"/>
    <property type="match status" value="1"/>
</dbReference>
<dbReference type="PROSITE" id="PS50888">
    <property type="entry name" value="BHLH"/>
    <property type="match status" value="1"/>
</dbReference>
<accession>A0A1J7GP97</accession>
<keyword evidence="6" id="KW-1133">Transmembrane helix</keyword>
<keyword evidence="9" id="KW-1185">Reference proteome</keyword>
<sequence>MVDLEKQKRVVVVVEDGDGDGEEEQGEGGGVLRFGKNMKRAGFGYCYVQTLVYFLLAMGAFLNFIVFAITRTHHYLYMAIAFIIIVGAYLGFFPKSMRRKFNIKKLISGLHFSNNTPFWNASAEALNDIRVGSKSEDGDRITALHQLVSPFGKTDTASVLQETIDYVKFLHDQVLSNSYLENGSPIQYQQGCDNVKDSEGPTQDLRSLGLCLVPISSTFPVTNETTIDFKTPTLVGAFNSS</sequence>
<feature type="domain" description="BHLH" evidence="7">
    <location>
        <begin position="121"/>
        <end position="170"/>
    </location>
</feature>